<keyword evidence="6" id="KW-0472">Membrane</keyword>
<dbReference type="SUPFAM" id="SSF55874">
    <property type="entry name" value="ATPase domain of HSP90 chaperone/DNA topoisomerase II/histidine kinase"/>
    <property type="match status" value="1"/>
</dbReference>
<dbReference type="Pfam" id="PF02518">
    <property type="entry name" value="HATPase_c"/>
    <property type="match status" value="1"/>
</dbReference>
<dbReference type="CDD" id="cd00075">
    <property type="entry name" value="HATPase"/>
    <property type="match status" value="1"/>
</dbReference>
<dbReference type="Proteomes" id="UP001179121">
    <property type="component" value="Chromosome"/>
</dbReference>
<evidence type="ECO:0000313" key="9">
    <source>
        <dbReference type="Proteomes" id="UP001179121"/>
    </source>
</evidence>
<feature type="region of interest" description="Disordered" evidence="5">
    <location>
        <begin position="681"/>
        <end position="704"/>
    </location>
</feature>
<dbReference type="EC" id="2.7.13.3" evidence="2"/>
<evidence type="ECO:0000256" key="3">
    <source>
        <dbReference type="ARBA" id="ARBA00022679"/>
    </source>
</evidence>
<dbReference type="RefSeq" id="WP_289268901.1">
    <property type="nucleotide sequence ID" value="NZ_OX365700.1"/>
</dbReference>
<name>A0AA86MZY4_9BACT</name>
<keyword evidence="9" id="KW-1185">Reference proteome</keyword>
<reference evidence="8" key="1">
    <citation type="submission" date="2022-10" db="EMBL/GenBank/DDBJ databases">
        <authorList>
            <person name="Koch H."/>
        </authorList>
    </citation>
    <scope>NUCLEOTIDE SEQUENCE</scope>
    <source>
        <strain evidence="8">DNF</strain>
    </source>
</reference>
<dbReference type="InterPro" id="IPR033425">
    <property type="entry name" value="MASE3"/>
</dbReference>
<dbReference type="InterPro" id="IPR003018">
    <property type="entry name" value="GAF"/>
</dbReference>
<sequence>MMKTRQSAPMLVLVAMAAAALLSGLIVRSLWPHRIWVNLPLHSTAEALGGLAAVLMALLLFSRRAEWDGGKLQGIAAGFLGMGLLEIFHALSPPGDGFVLLRSAASLCGGFGYALVWLPPKNSDRRWSRLIPNSAAAGGIVLGLWTLSFPELIPAMTHQDQFTLSAIAMNSLAVLLFFAGSAGCWVEFRQSGRPETSLLASLAFLFGLAEIMFLFSSPWDSGWWLWHLLRLAAYAWVLAYAGRGYELMVADLREALSRTRRSERRLAAEYAVTRVLADAATLKDAGQAVLQAIGESLDWELGMFWSLDEERQVLCFVDLWHAPQVEATEFVRDSREGTFQRGEGLIGRAWATGKPIWIPDVVADPTFRRAPMAARVGLHGGFAFPVRKGEELYGVIEFFSRDSRQPDQDILDMVADIGIKIGLFVDRKRKEEAFRRTEAQLVEEHRLAEVARVLGDIGHDLKNMLMPIVTGAGLLEEELSECFSKLPQPAASAAKPSRDLTHELIEMIRHGSRRIHDRVKEIADSVKGLTRAPTFAPCRLADVVSSVYATLRILADERGVTLRTEALEALPVIRADESRLFNAIYNLVNNAIPEVPSGGSVTVQGRTDESGKHILLSVIDTGKGMSPEVRDSLFTYQAISRKVGGTGLGTKIVKDVVDAHGGAITVESQEGVGTTFHITLPIEGPSSPPPNRAPAQPDAGRKTS</sequence>
<dbReference type="GO" id="GO:0009927">
    <property type="term" value="F:histidine phosphotransfer kinase activity"/>
    <property type="evidence" value="ECO:0007669"/>
    <property type="project" value="TreeGrafter"/>
</dbReference>
<proteinExistence type="predicted"/>
<dbReference type="Gene3D" id="3.30.565.10">
    <property type="entry name" value="Histidine kinase-like ATPase, C-terminal domain"/>
    <property type="match status" value="1"/>
</dbReference>
<dbReference type="SUPFAM" id="SSF55781">
    <property type="entry name" value="GAF domain-like"/>
    <property type="match status" value="1"/>
</dbReference>
<protein>
    <recommendedName>
        <fullName evidence="2">histidine kinase</fullName>
        <ecNumber evidence="2">2.7.13.3</ecNumber>
    </recommendedName>
</protein>
<dbReference type="SMART" id="SM00065">
    <property type="entry name" value="GAF"/>
    <property type="match status" value="1"/>
</dbReference>
<feature type="transmembrane region" description="Helical" evidence="6">
    <location>
        <begin position="162"/>
        <end position="186"/>
    </location>
</feature>
<feature type="domain" description="Histidine kinase" evidence="7">
    <location>
        <begin position="456"/>
        <end position="684"/>
    </location>
</feature>
<dbReference type="GO" id="GO:0000155">
    <property type="term" value="F:phosphorelay sensor kinase activity"/>
    <property type="evidence" value="ECO:0007669"/>
    <property type="project" value="TreeGrafter"/>
</dbReference>
<accession>A0AA86MZY4</accession>
<dbReference type="InterPro" id="IPR004358">
    <property type="entry name" value="Sig_transdc_His_kin-like_C"/>
</dbReference>
<feature type="transmembrane region" description="Helical" evidence="6">
    <location>
        <begin position="74"/>
        <end position="92"/>
    </location>
</feature>
<dbReference type="InterPro" id="IPR005467">
    <property type="entry name" value="His_kinase_dom"/>
</dbReference>
<dbReference type="Pfam" id="PF17159">
    <property type="entry name" value="MASE3"/>
    <property type="match status" value="1"/>
</dbReference>
<dbReference type="PRINTS" id="PR00344">
    <property type="entry name" value="BCTRLSENSOR"/>
</dbReference>
<dbReference type="InterPro" id="IPR003594">
    <property type="entry name" value="HATPase_dom"/>
</dbReference>
<dbReference type="EMBL" id="OX365700">
    <property type="protein sequence ID" value="CAI4032155.1"/>
    <property type="molecule type" value="Genomic_DNA"/>
</dbReference>
<keyword evidence="4 8" id="KW-0418">Kinase</keyword>
<dbReference type="PROSITE" id="PS50109">
    <property type="entry name" value="HIS_KIN"/>
    <property type="match status" value="1"/>
</dbReference>
<keyword evidence="6" id="KW-0812">Transmembrane</keyword>
<feature type="transmembrane region" description="Helical" evidence="6">
    <location>
        <begin position="44"/>
        <end position="62"/>
    </location>
</feature>
<dbReference type="KEGG" id="nti:DNFV4_02583"/>
<evidence type="ECO:0000259" key="7">
    <source>
        <dbReference type="PROSITE" id="PS50109"/>
    </source>
</evidence>
<organism evidence="8 9">
    <name type="scientific">Nitrospira tepida</name>
    <dbReference type="NCBI Taxonomy" id="2973512"/>
    <lineage>
        <taxon>Bacteria</taxon>
        <taxon>Pseudomonadati</taxon>
        <taxon>Nitrospirota</taxon>
        <taxon>Nitrospiria</taxon>
        <taxon>Nitrospirales</taxon>
        <taxon>Nitrospiraceae</taxon>
        <taxon>Nitrospira</taxon>
    </lineage>
</organism>
<keyword evidence="3" id="KW-0808">Transferase</keyword>
<dbReference type="Gene3D" id="1.10.287.130">
    <property type="match status" value="1"/>
</dbReference>
<dbReference type="Pfam" id="PF13185">
    <property type="entry name" value="GAF_2"/>
    <property type="match status" value="1"/>
</dbReference>
<evidence type="ECO:0000256" key="5">
    <source>
        <dbReference type="SAM" id="MobiDB-lite"/>
    </source>
</evidence>
<dbReference type="PANTHER" id="PTHR43047:SF72">
    <property type="entry name" value="OSMOSENSING HISTIDINE PROTEIN KINASE SLN1"/>
    <property type="match status" value="1"/>
</dbReference>
<gene>
    <name evidence="8" type="ORF">DNFV4_02583</name>
</gene>
<dbReference type="PANTHER" id="PTHR43047">
    <property type="entry name" value="TWO-COMPONENT HISTIDINE PROTEIN KINASE"/>
    <property type="match status" value="1"/>
</dbReference>
<evidence type="ECO:0000256" key="4">
    <source>
        <dbReference type="ARBA" id="ARBA00022777"/>
    </source>
</evidence>
<dbReference type="SMART" id="SM00387">
    <property type="entry name" value="HATPase_c"/>
    <property type="match status" value="1"/>
</dbReference>
<evidence type="ECO:0000256" key="2">
    <source>
        <dbReference type="ARBA" id="ARBA00012438"/>
    </source>
</evidence>
<dbReference type="AlphaFoldDB" id="A0AA86MZY4"/>
<dbReference type="InterPro" id="IPR036890">
    <property type="entry name" value="HATPase_C_sf"/>
</dbReference>
<dbReference type="Gene3D" id="3.30.450.40">
    <property type="match status" value="1"/>
</dbReference>
<dbReference type="GO" id="GO:0005886">
    <property type="term" value="C:plasma membrane"/>
    <property type="evidence" value="ECO:0007669"/>
    <property type="project" value="TreeGrafter"/>
</dbReference>
<evidence type="ECO:0000313" key="8">
    <source>
        <dbReference type="EMBL" id="CAI4032155.1"/>
    </source>
</evidence>
<feature type="transmembrane region" description="Helical" evidence="6">
    <location>
        <begin position="198"/>
        <end position="217"/>
    </location>
</feature>
<keyword evidence="6" id="KW-1133">Transmembrane helix</keyword>
<dbReference type="InterPro" id="IPR029016">
    <property type="entry name" value="GAF-like_dom_sf"/>
</dbReference>
<evidence type="ECO:0000256" key="1">
    <source>
        <dbReference type="ARBA" id="ARBA00000085"/>
    </source>
</evidence>
<evidence type="ECO:0000256" key="6">
    <source>
        <dbReference type="SAM" id="Phobius"/>
    </source>
</evidence>
<comment type="catalytic activity">
    <reaction evidence="1">
        <text>ATP + protein L-histidine = ADP + protein N-phospho-L-histidine.</text>
        <dbReference type="EC" id="2.7.13.3"/>
    </reaction>
</comment>
<feature type="transmembrane region" description="Helical" evidence="6">
    <location>
        <begin position="98"/>
        <end position="118"/>
    </location>
</feature>
<feature type="transmembrane region" description="Helical" evidence="6">
    <location>
        <begin position="130"/>
        <end position="150"/>
    </location>
</feature>